<keyword evidence="5" id="KW-0472">Membrane</keyword>
<gene>
    <name evidence="7" type="ORF">F0L68_38290</name>
</gene>
<dbReference type="RefSeq" id="WP_149854823.1">
    <property type="nucleotide sequence ID" value="NZ_VUOB01000086.1"/>
</dbReference>
<keyword evidence="2" id="KW-1003">Cell membrane</keyword>
<proteinExistence type="predicted"/>
<dbReference type="PANTHER" id="PTHR34697">
    <property type="entry name" value="PHOSPHATIDYLGLYCEROL LYSYLTRANSFERASE"/>
    <property type="match status" value="1"/>
</dbReference>
<keyword evidence="8" id="KW-1185">Reference proteome</keyword>
<feature type="domain" description="Phosphatidylglycerol lysyltransferase C-terminal" evidence="6">
    <location>
        <begin position="8"/>
        <end position="304"/>
    </location>
</feature>
<evidence type="ECO:0000256" key="4">
    <source>
        <dbReference type="ARBA" id="ARBA00022989"/>
    </source>
</evidence>
<accession>A0A5B2WJ60</accession>
<dbReference type="InterPro" id="IPR051211">
    <property type="entry name" value="PG_lysyltransferase"/>
</dbReference>
<evidence type="ECO:0000256" key="3">
    <source>
        <dbReference type="ARBA" id="ARBA00022692"/>
    </source>
</evidence>
<dbReference type="EMBL" id="VUOB01000086">
    <property type="protein sequence ID" value="KAA2250948.1"/>
    <property type="molecule type" value="Genomic_DNA"/>
</dbReference>
<comment type="subcellular location">
    <subcellularLocation>
        <location evidence="1">Cell membrane</location>
        <topology evidence="1">Multi-pass membrane protein</topology>
    </subcellularLocation>
</comment>
<keyword evidence="3" id="KW-0812">Transmembrane</keyword>
<protein>
    <submittedName>
        <fullName evidence="7">DUF2156 domain-containing protein</fullName>
    </submittedName>
</protein>
<sequence length="323" mass="36139">MPSTVEAIEAFGENPSAFLALNSDNEFFTDAGLRGVVAFQSAGRYLLQFGGPFAPPDDYPELLARFLEFAKQRRQRVVGVQLQRSDAEIYAANGFTVNQMGASYAVDLEKFSLRGKKFVRLRNKVSRALRSGLEVTEHDGTDEEPGLAEIDAQWLRSKGRHVKELHFLVGERSGPLAERRRLFVGRIEGVAVGYISYSPVFGSTPGWLHDLSRRRPEVPPGVMEAINVTAIEAFQSEKSPWLHFGFTPFTSLDPEHEVASASRFVSRIVRLLAEHGDAVYPARQQLAYKEKWAPHAVLPEYIAFQGRPKLGAIWRLLRLTNAV</sequence>
<dbReference type="PANTHER" id="PTHR34697:SF2">
    <property type="entry name" value="PHOSPHATIDYLGLYCEROL LYSYLTRANSFERASE"/>
    <property type="match status" value="1"/>
</dbReference>
<evidence type="ECO:0000256" key="2">
    <source>
        <dbReference type="ARBA" id="ARBA00022475"/>
    </source>
</evidence>
<dbReference type="GO" id="GO:0016755">
    <property type="term" value="F:aminoacyltransferase activity"/>
    <property type="evidence" value="ECO:0007669"/>
    <property type="project" value="TreeGrafter"/>
</dbReference>
<evidence type="ECO:0000256" key="1">
    <source>
        <dbReference type="ARBA" id="ARBA00004651"/>
    </source>
</evidence>
<dbReference type="InterPro" id="IPR024320">
    <property type="entry name" value="LPG_synthase_C"/>
</dbReference>
<organism evidence="7 8">
    <name type="scientific">Solihabitans fulvus</name>
    <dbReference type="NCBI Taxonomy" id="1892852"/>
    <lineage>
        <taxon>Bacteria</taxon>
        <taxon>Bacillati</taxon>
        <taxon>Actinomycetota</taxon>
        <taxon>Actinomycetes</taxon>
        <taxon>Pseudonocardiales</taxon>
        <taxon>Pseudonocardiaceae</taxon>
        <taxon>Solihabitans</taxon>
    </lineage>
</organism>
<dbReference type="Pfam" id="PF09924">
    <property type="entry name" value="LPG_synthase_C"/>
    <property type="match status" value="1"/>
</dbReference>
<dbReference type="SUPFAM" id="SSF55729">
    <property type="entry name" value="Acyl-CoA N-acyltransferases (Nat)"/>
    <property type="match status" value="1"/>
</dbReference>
<dbReference type="OrthoDB" id="4464389at2"/>
<evidence type="ECO:0000259" key="6">
    <source>
        <dbReference type="Pfam" id="PF09924"/>
    </source>
</evidence>
<name>A0A5B2WJ60_9PSEU</name>
<keyword evidence="4" id="KW-1133">Transmembrane helix</keyword>
<comment type="caution">
    <text evidence="7">The sequence shown here is derived from an EMBL/GenBank/DDBJ whole genome shotgun (WGS) entry which is preliminary data.</text>
</comment>
<evidence type="ECO:0000313" key="7">
    <source>
        <dbReference type="EMBL" id="KAA2250948.1"/>
    </source>
</evidence>
<dbReference type="Proteomes" id="UP000323454">
    <property type="component" value="Unassembled WGS sequence"/>
</dbReference>
<dbReference type="GO" id="GO:0005886">
    <property type="term" value="C:plasma membrane"/>
    <property type="evidence" value="ECO:0007669"/>
    <property type="project" value="UniProtKB-SubCell"/>
</dbReference>
<dbReference type="InterPro" id="IPR016181">
    <property type="entry name" value="Acyl_CoA_acyltransferase"/>
</dbReference>
<reference evidence="7 8" key="1">
    <citation type="submission" date="2019-09" db="EMBL/GenBank/DDBJ databases">
        <title>Goodfellowia gen. nov., a new genus of the Pseudonocardineae related to Actinoalloteichus, containing Goodfellowia coeruleoviolacea gen. nov., comb. nov. gen. nov., comb. nov.</title>
        <authorList>
            <person name="Labeda D."/>
        </authorList>
    </citation>
    <scope>NUCLEOTIDE SEQUENCE [LARGE SCALE GENOMIC DNA]</scope>
    <source>
        <strain evidence="7 8">AN110305</strain>
    </source>
</reference>
<evidence type="ECO:0000313" key="8">
    <source>
        <dbReference type="Proteomes" id="UP000323454"/>
    </source>
</evidence>
<evidence type="ECO:0000256" key="5">
    <source>
        <dbReference type="ARBA" id="ARBA00023136"/>
    </source>
</evidence>
<dbReference type="GO" id="GO:0055091">
    <property type="term" value="P:phospholipid homeostasis"/>
    <property type="evidence" value="ECO:0007669"/>
    <property type="project" value="TreeGrafter"/>
</dbReference>
<dbReference type="AlphaFoldDB" id="A0A5B2WJ60"/>
<reference evidence="7 8" key="2">
    <citation type="submission" date="2019-09" db="EMBL/GenBank/DDBJ databases">
        <authorList>
            <person name="Jin C."/>
        </authorList>
    </citation>
    <scope>NUCLEOTIDE SEQUENCE [LARGE SCALE GENOMIC DNA]</scope>
    <source>
        <strain evidence="7 8">AN110305</strain>
    </source>
</reference>